<dbReference type="InterPro" id="IPR036962">
    <property type="entry name" value="Glyco_hydro_3_N_sf"/>
</dbReference>
<gene>
    <name evidence="7" type="ORF">ACFQBT_08565</name>
</gene>
<evidence type="ECO:0000313" key="7">
    <source>
        <dbReference type="EMBL" id="MFC6713871.1"/>
    </source>
</evidence>
<dbReference type="Gene3D" id="3.20.20.300">
    <property type="entry name" value="Glycoside hydrolase, family 3, N-terminal domain"/>
    <property type="match status" value="1"/>
</dbReference>
<dbReference type="SUPFAM" id="SSF51445">
    <property type="entry name" value="(Trans)glycosidases"/>
    <property type="match status" value="1"/>
</dbReference>
<dbReference type="Pfam" id="PF00933">
    <property type="entry name" value="Glyco_hydro_3"/>
    <property type="match status" value="1"/>
</dbReference>
<evidence type="ECO:0000313" key="8">
    <source>
        <dbReference type="Proteomes" id="UP001596356"/>
    </source>
</evidence>
<protein>
    <recommendedName>
        <fullName evidence="3">beta-N-acetylhexosaminidase</fullName>
        <ecNumber evidence="3">3.2.1.52</ecNumber>
    </recommendedName>
</protein>
<evidence type="ECO:0000256" key="3">
    <source>
        <dbReference type="ARBA" id="ARBA00012663"/>
    </source>
</evidence>
<dbReference type="RefSeq" id="WP_377821956.1">
    <property type="nucleotide sequence ID" value="NZ_JBHSWJ010000002.1"/>
</dbReference>
<comment type="similarity">
    <text evidence="2">Belongs to the glycosyl hydrolase 3 family.</text>
</comment>
<comment type="caution">
    <text evidence="7">The sequence shown here is derived from an EMBL/GenBank/DDBJ whole genome shotgun (WGS) entry which is preliminary data.</text>
</comment>
<evidence type="ECO:0000256" key="2">
    <source>
        <dbReference type="ARBA" id="ARBA00005336"/>
    </source>
</evidence>
<reference evidence="8" key="1">
    <citation type="journal article" date="2019" name="Int. J. Syst. Evol. Microbiol.">
        <title>The Global Catalogue of Microorganisms (GCM) 10K type strain sequencing project: providing services to taxonomists for standard genome sequencing and annotation.</title>
        <authorList>
            <consortium name="The Broad Institute Genomics Platform"/>
            <consortium name="The Broad Institute Genome Sequencing Center for Infectious Disease"/>
            <person name="Wu L."/>
            <person name="Ma J."/>
        </authorList>
    </citation>
    <scope>NUCLEOTIDE SEQUENCE [LARGE SCALE GENOMIC DNA]</scope>
    <source>
        <strain evidence="8">NBRC 106593</strain>
    </source>
</reference>
<keyword evidence="4 7" id="KW-0378">Hydrolase</keyword>
<keyword evidence="5" id="KW-0326">Glycosidase</keyword>
<evidence type="ECO:0000256" key="1">
    <source>
        <dbReference type="ARBA" id="ARBA00001231"/>
    </source>
</evidence>
<comment type="catalytic activity">
    <reaction evidence="1">
        <text>Hydrolysis of terminal non-reducing N-acetyl-D-hexosamine residues in N-acetyl-beta-D-hexosaminides.</text>
        <dbReference type="EC" id="3.2.1.52"/>
    </reaction>
</comment>
<organism evidence="7 8">
    <name type="scientific">Branchiibius cervicis</name>
    <dbReference type="NCBI Taxonomy" id="908252"/>
    <lineage>
        <taxon>Bacteria</taxon>
        <taxon>Bacillati</taxon>
        <taxon>Actinomycetota</taxon>
        <taxon>Actinomycetes</taxon>
        <taxon>Micrococcales</taxon>
        <taxon>Dermacoccaceae</taxon>
        <taxon>Branchiibius</taxon>
    </lineage>
</organism>
<dbReference type="Proteomes" id="UP001596356">
    <property type="component" value="Unassembled WGS sequence"/>
</dbReference>
<feature type="domain" description="Glycoside hydrolase family 3 N-terminal" evidence="6">
    <location>
        <begin position="6"/>
        <end position="316"/>
    </location>
</feature>
<dbReference type="InterPro" id="IPR050226">
    <property type="entry name" value="NagZ_Beta-hexosaminidase"/>
</dbReference>
<dbReference type="EC" id="3.2.1.52" evidence="3"/>
<dbReference type="EMBL" id="JBHSWJ010000002">
    <property type="protein sequence ID" value="MFC6713871.1"/>
    <property type="molecule type" value="Genomic_DNA"/>
</dbReference>
<evidence type="ECO:0000256" key="5">
    <source>
        <dbReference type="ARBA" id="ARBA00023295"/>
    </source>
</evidence>
<keyword evidence="8" id="KW-1185">Reference proteome</keyword>
<accession>A0ABW2AT18</accession>
<dbReference type="GO" id="GO:0016787">
    <property type="term" value="F:hydrolase activity"/>
    <property type="evidence" value="ECO:0007669"/>
    <property type="project" value="UniProtKB-KW"/>
</dbReference>
<name>A0ABW2AT18_9MICO</name>
<proteinExistence type="inferred from homology"/>
<dbReference type="PANTHER" id="PTHR30480">
    <property type="entry name" value="BETA-HEXOSAMINIDASE-RELATED"/>
    <property type="match status" value="1"/>
</dbReference>
<dbReference type="InterPro" id="IPR001764">
    <property type="entry name" value="Glyco_hydro_3_N"/>
</dbReference>
<evidence type="ECO:0000259" key="6">
    <source>
        <dbReference type="Pfam" id="PF00933"/>
    </source>
</evidence>
<dbReference type="PANTHER" id="PTHR30480:SF13">
    <property type="entry name" value="BETA-HEXOSAMINIDASE"/>
    <property type="match status" value="1"/>
</dbReference>
<dbReference type="InterPro" id="IPR017853">
    <property type="entry name" value="GH"/>
</dbReference>
<evidence type="ECO:0000256" key="4">
    <source>
        <dbReference type="ARBA" id="ARBA00022801"/>
    </source>
</evidence>
<sequence>MGQVFMVGTPARSATSELSGWATRHHVGNVMLTGRSTASVSRVAHLTADLRRMTTVAGVRPFIATDQEGGNVQVLKGPGFDRMPTALVQGGWRSSTLEDRAGRWARQLKAAGVNMNLAPVADTVAAGARNPPIGGFDREFGHTPGVAGAGATAFAKGQLGQGITVSVKHFPGLGSVTANTDFSASVVDRSTTKDSASIGAFRQVIDAGAPFVMVSSATYQKIDPHHLAVFSATILSWLRGGLGFSGAIITDDLSGAKAPQVLPAGPRAIAALAAGDDLLLLSAQPQVLPTMWQAVHDRATSDAGFRNRLRQAAIRVIAAKQRLGLVTCGS</sequence>